<evidence type="ECO:0000256" key="1">
    <source>
        <dbReference type="ARBA" id="ARBA00022490"/>
    </source>
</evidence>
<dbReference type="Gene3D" id="2.40.30.10">
    <property type="entry name" value="Translation factors"/>
    <property type="match status" value="1"/>
</dbReference>
<reference evidence="11" key="1">
    <citation type="submission" date="2018-06" db="EMBL/GenBank/DDBJ databases">
        <authorList>
            <person name="Zhirakovskaya E."/>
        </authorList>
    </citation>
    <scope>NUCLEOTIDE SEQUENCE</scope>
</reference>
<evidence type="ECO:0000256" key="4">
    <source>
        <dbReference type="ARBA" id="ARBA00022694"/>
    </source>
</evidence>
<evidence type="ECO:0000259" key="10">
    <source>
        <dbReference type="Pfam" id="PF20259"/>
    </source>
</evidence>
<keyword evidence="8" id="KW-1015">Disulfide bond</keyword>
<evidence type="ECO:0000256" key="5">
    <source>
        <dbReference type="ARBA" id="ARBA00022741"/>
    </source>
</evidence>
<dbReference type="GO" id="GO:0103016">
    <property type="term" value="F:tRNA-uridine 2-sulfurtransferase activity"/>
    <property type="evidence" value="ECO:0007669"/>
    <property type="project" value="UniProtKB-EC"/>
</dbReference>
<dbReference type="Gene3D" id="2.30.30.280">
    <property type="entry name" value="Adenine nucleotide alpha hydrolases-like domains"/>
    <property type="match status" value="1"/>
</dbReference>
<dbReference type="Pfam" id="PF20259">
    <property type="entry name" value="tRNA_Me_trans_M"/>
    <property type="match status" value="1"/>
</dbReference>
<protein>
    <submittedName>
        <fullName evidence="11">tRNA-specific 2-thiouridylase MnmA</fullName>
        <ecNumber evidence="11">2.8.1.13</ecNumber>
    </submittedName>
</protein>
<evidence type="ECO:0000256" key="7">
    <source>
        <dbReference type="ARBA" id="ARBA00022884"/>
    </source>
</evidence>
<accession>A0A3B0QNT0</accession>
<dbReference type="InterPro" id="IPR046885">
    <property type="entry name" value="MnmA-like_C"/>
</dbReference>
<evidence type="ECO:0000256" key="2">
    <source>
        <dbReference type="ARBA" id="ARBA00022555"/>
    </source>
</evidence>
<dbReference type="EMBL" id="UOEA01000037">
    <property type="protein sequence ID" value="VAV83250.1"/>
    <property type="molecule type" value="Genomic_DNA"/>
</dbReference>
<dbReference type="FunFam" id="2.30.30.280:FF:000001">
    <property type="entry name" value="tRNA-specific 2-thiouridylase MnmA"/>
    <property type="match status" value="1"/>
</dbReference>
<organism evidence="11">
    <name type="scientific">hydrothermal vent metagenome</name>
    <dbReference type="NCBI Taxonomy" id="652676"/>
    <lineage>
        <taxon>unclassified sequences</taxon>
        <taxon>metagenomes</taxon>
        <taxon>ecological metagenomes</taxon>
    </lineage>
</organism>
<dbReference type="Pfam" id="PF20258">
    <property type="entry name" value="tRNA_Me_trans_C"/>
    <property type="match status" value="1"/>
</dbReference>
<evidence type="ECO:0000259" key="9">
    <source>
        <dbReference type="Pfam" id="PF20258"/>
    </source>
</evidence>
<gene>
    <name evidence="11" type="ORF">MNBD_DELTA01-1486</name>
</gene>
<dbReference type="InterPro" id="IPR023382">
    <property type="entry name" value="MnmA-like_central_sf"/>
</dbReference>
<evidence type="ECO:0000256" key="8">
    <source>
        <dbReference type="ARBA" id="ARBA00023157"/>
    </source>
</evidence>
<feature type="domain" description="tRNA-specific 2-thiouridylase MnmA-like central" evidence="10">
    <location>
        <begin position="254"/>
        <end position="311"/>
    </location>
</feature>
<proteinExistence type="inferred from homology"/>
<keyword evidence="6" id="KW-0067">ATP-binding</keyword>
<dbReference type="Pfam" id="PF03054">
    <property type="entry name" value="tRNA_Me_trans"/>
    <property type="match status" value="1"/>
</dbReference>
<name>A0A3B0QNT0_9ZZZZ</name>
<dbReference type="HAMAP" id="MF_00144">
    <property type="entry name" value="tRNA_thiouridyl_MnmA"/>
    <property type="match status" value="1"/>
</dbReference>
<dbReference type="GO" id="GO:0000049">
    <property type="term" value="F:tRNA binding"/>
    <property type="evidence" value="ECO:0007669"/>
    <property type="project" value="UniProtKB-KW"/>
</dbReference>
<dbReference type="PANTHER" id="PTHR11933">
    <property type="entry name" value="TRNA 5-METHYLAMINOMETHYL-2-THIOURIDYLATE -METHYLTRANSFERASE"/>
    <property type="match status" value="1"/>
</dbReference>
<dbReference type="Gene3D" id="3.40.50.620">
    <property type="entry name" value="HUPs"/>
    <property type="match status" value="1"/>
</dbReference>
<dbReference type="InterPro" id="IPR046884">
    <property type="entry name" value="MnmA-like_central"/>
</dbReference>
<evidence type="ECO:0000256" key="6">
    <source>
        <dbReference type="ARBA" id="ARBA00022840"/>
    </source>
</evidence>
<dbReference type="CDD" id="cd01998">
    <property type="entry name" value="MnmA_TRMU-like"/>
    <property type="match status" value="1"/>
</dbReference>
<dbReference type="EC" id="2.8.1.13" evidence="11"/>
<dbReference type="NCBIfam" id="NF001138">
    <property type="entry name" value="PRK00143.1"/>
    <property type="match status" value="1"/>
</dbReference>
<dbReference type="AlphaFoldDB" id="A0A3B0QNT0"/>
<evidence type="ECO:0000256" key="3">
    <source>
        <dbReference type="ARBA" id="ARBA00022679"/>
    </source>
</evidence>
<dbReference type="GO" id="GO:0002143">
    <property type="term" value="P:tRNA wobble position uridine thiolation"/>
    <property type="evidence" value="ECO:0007669"/>
    <property type="project" value="TreeGrafter"/>
</dbReference>
<keyword evidence="2" id="KW-0820">tRNA-binding</keyword>
<dbReference type="FunFam" id="3.40.50.620:FF:000115">
    <property type="entry name" value="tRNA-specific 2-thiouridylase MnmA"/>
    <property type="match status" value="1"/>
</dbReference>
<dbReference type="InterPro" id="IPR014729">
    <property type="entry name" value="Rossmann-like_a/b/a_fold"/>
</dbReference>
<keyword evidence="5" id="KW-0547">Nucleotide-binding</keyword>
<sequence length="404" mass="44736">MASFFYFWNGDKLPRVVFDMVEKDKKKVVVAMSGGVDSSVAAALLVEEGYEVVGISMQLWDYSEQEGGGDGNGSGVASTAGSCCSLDDLYDARRVCDKLGIPFYVANLEEVFAREVIDYFIDSYHGGETPNPCVKCNEVMKFRVLMQRAMELEADYLATGHYARIVRPSRNGDTYRLLKGTDPNKDQSYFLFTMTQGQLAKTLFPVGDITKEEVRRLAAKVGLKVADKKESQEICFIEGDYGEFIGERQGRKAREENAGDIVDAAGKVVGRHQGLFRYTIGQRRGLDIKDGHGPYYVLGTDIEANRLIVGKDEELFSKGLIARELNWVGGVAPETSEVTVKIRYRHGGVLATIENVEVDGQPEADRRLRVIFKEPQRSVTPGQAVVFYDGDLVLGGGWIERATG</sequence>
<keyword evidence="7" id="KW-0694">RNA-binding</keyword>
<keyword evidence="4" id="KW-0819">tRNA processing</keyword>
<evidence type="ECO:0000313" key="11">
    <source>
        <dbReference type="EMBL" id="VAV83250.1"/>
    </source>
</evidence>
<dbReference type="SUPFAM" id="SSF52402">
    <property type="entry name" value="Adenine nucleotide alpha hydrolases-like"/>
    <property type="match status" value="1"/>
</dbReference>
<dbReference type="GO" id="GO:0005524">
    <property type="term" value="F:ATP binding"/>
    <property type="evidence" value="ECO:0007669"/>
    <property type="project" value="UniProtKB-KW"/>
</dbReference>
<dbReference type="NCBIfam" id="TIGR00420">
    <property type="entry name" value="trmU"/>
    <property type="match status" value="1"/>
</dbReference>
<dbReference type="FunFam" id="2.40.30.10:FF:000023">
    <property type="entry name" value="tRNA-specific 2-thiouridylase MnmA"/>
    <property type="match status" value="1"/>
</dbReference>
<keyword evidence="3 11" id="KW-0808">Transferase</keyword>
<dbReference type="InterPro" id="IPR004506">
    <property type="entry name" value="MnmA-like"/>
</dbReference>
<feature type="domain" description="tRNA-specific 2-thiouridylase MnmA-like C-terminal" evidence="9">
    <location>
        <begin position="317"/>
        <end position="399"/>
    </location>
</feature>
<dbReference type="PANTHER" id="PTHR11933:SF5">
    <property type="entry name" value="MITOCHONDRIAL TRNA-SPECIFIC 2-THIOURIDYLASE 1"/>
    <property type="match status" value="1"/>
</dbReference>
<keyword evidence="1" id="KW-0963">Cytoplasm</keyword>